<evidence type="ECO:0000256" key="5">
    <source>
        <dbReference type="ARBA" id="ARBA00022989"/>
    </source>
</evidence>
<organism evidence="8 9">
    <name type="scientific">Noviherbaspirillum suwonense</name>
    <dbReference type="NCBI Taxonomy" id="1224511"/>
    <lineage>
        <taxon>Bacteria</taxon>
        <taxon>Pseudomonadati</taxon>
        <taxon>Pseudomonadota</taxon>
        <taxon>Betaproteobacteria</taxon>
        <taxon>Burkholderiales</taxon>
        <taxon>Oxalobacteraceae</taxon>
        <taxon>Noviherbaspirillum</taxon>
    </lineage>
</organism>
<feature type="transmembrane region" description="Helical" evidence="7">
    <location>
        <begin position="74"/>
        <end position="94"/>
    </location>
</feature>
<evidence type="ECO:0000256" key="2">
    <source>
        <dbReference type="ARBA" id="ARBA00007430"/>
    </source>
</evidence>
<comment type="caution">
    <text evidence="8">The sequence shown here is derived from an EMBL/GenBank/DDBJ whole genome shotgun (WGS) entry which is preliminary data.</text>
</comment>
<comment type="similarity">
    <text evidence="2">Belongs to the polysaccharide synthase family.</text>
</comment>
<reference evidence="8 9" key="1">
    <citation type="submission" date="2017-05" db="EMBL/GenBank/DDBJ databases">
        <authorList>
            <person name="Varghese N."/>
            <person name="Submissions S."/>
        </authorList>
    </citation>
    <scope>NUCLEOTIDE SEQUENCE [LARGE SCALE GENOMIC DNA]</scope>
    <source>
        <strain evidence="8 9">DSM 26001</strain>
    </source>
</reference>
<feature type="transmembrane region" description="Helical" evidence="7">
    <location>
        <begin position="350"/>
        <end position="370"/>
    </location>
</feature>
<feature type="transmembrane region" description="Helical" evidence="7">
    <location>
        <begin position="280"/>
        <end position="303"/>
    </location>
</feature>
<feature type="transmembrane region" description="Helical" evidence="7">
    <location>
        <begin position="170"/>
        <end position="187"/>
    </location>
</feature>
<evidence type="ECO:0000313" key="8">
    <source>
        <dbReference type="EMBL" id="SMP67096.1"/>
    </source>
</evidence>
<dbReference type="PANTHER" id="PTHR30250">
    <property type="entry name" value="PST FAMILY PREDICTED COLANIC ACID TRANSPORTER"/>
    <property type="match status" value="1"/>
</dbReference>
<proteinExistence type="inferred from homology"/>
<feature type="transmembrane region" description="Helical" evidence="7">
    <location>
        <begin position="434"/>
        <end position="455"/>
    </location>
</feature>
<evidence type="ECO:0000256" key="4">
    <source>
        <dbReference type="ARBA" id="ARBA00022692"/>
    </source>
</evidence>
<keyword evidence="3" id="KW-1003">Cell membrane</keyword>
<evidence type="ECO:0000256" key="3">
    <source>
        <dbReference type="ARBA" id="ARBA00022475"/>
    </source>
</evidence>
<evidence type="ECO:0000256" key="6">
    <source>
        <dbReference type="ARBA" id="ARBA00023136"/>
    </source>
</evidence>
<gene>
    <name evidence="8" type="ORF">SAMN06295970_11298</name>
</gene>
<feature type="transmembrane region" description="Helical" evidence="7">
    <location>
        <begin position="114"/>
        <end position="132"/>
    </location>
</feature>
<comment type="subcellular location">
    <subcellularLocation>
        <location evidence="1">Cell membrane</location>
        <topology evidence="1">Multi-pass membrane protein</topology>
    </subcellularLocation>
</comment>
<dbReference type="EMBL" id="FXUL01000012">
    <property type="protein sequence ID" value="SMP67096.1"/>
    <property type="molecule type" value="Genomic_DNA"/>
</dbReference>
<keyword evidence="5 7" id="KW-1133">Transmembrane helix</keyword>
<keyword evidence="9" id="KW-1185">Reference proteome</keyword>
<feature type="transmembrane region" description="Helical" evidence="7">
    <location>
        <begin position="12"/>
        <end position="32"/>
    </location>
</feature>
<dbReference type="Pfam" id="PF13440">
    <property type="entry name" value="Polysacc_synt_3"/>
    <property type="match status" value="1"/>
</dbReference>
<protein>
    <submittedName>
        <fullName evidence="8">Membrane protein involved in the export of O-antigen and teichoic acid</fullName>
    </submittedName>
</protein>
<dbReference type="RefSeq" id="WP_283443297.1">
    <property type="nucleotide sequence ID" value="NZ_FXUL01000012.1"/>
</dbReference>
<dbReference type="InterPro" id="IPR050833">
    <property type="entry name" value="Poly_Biosynth_Transport"/>
</dbReference>
<dbReference type="PANTHER" id="PTHR30250:SF10">
    <property type="entry name" value="LIPOPOLYSACCHARIDE BIOSYNTHESIS PROTEIN WZXC"/>
    <property type="match status" value="1"/>
</dbReference>
<keyword evidence="6 7" id="KW-0472">Membrane</keyword>
<feature type="transmembrane region" description="Helical" evidence="7">
    <location>
        <begin position="376"/>
        <end position="394"/>
    </location>
</feature>
<feature type="transmembrane region" description="Helical" evidence="7">
    <location>
        <begin position="38"/>
        <end position="62"/>
    </location>
</feature>
<evidence type="ECO:0000313" key="9">
    <source>
        <dbReference type="Proteomes" id="UP001158049"/>
    </source>
</evidence>
<name>A0ABY1QED6_9BURK</name>
<accession>A0ABY1QED6</accession>
<sequence length="482" mass="52073">MASIRRSLFINFFASTGDTMVQFAVSLFLARLLSPSDIGVYSMTIVFVNIAHIFQGFGVGSYLQREKDLTPEKLRAATGVLFTTSWLIAAAMYAGSDWFGRWFNEPQMIPVMKVLAICFAFIPFGAITHSLLTREFAAGKQAWVTAVSTAASAVTCVSLAVMGFGTMSMAWGNLANIIACCLAYIPLRPKYLPWLPSFRHWREVVHFGLSSLLTNCLDSVNNSLPDILLGKLGNARLVGLFSRANSTVTIFFHIAGSTANYGSVSYIAQAHHRGEPVGALLSRATALLLGIAWPALALTYIFATEIITVLYGEKWLPSVPAMDGLLVSCAIGTIFNYYPAAMTAIGRPYLAALPTAVTLLSRIAFALALFDGSIRSFSWVICAATLVATPVVIIQQRIYFHYRFGAMLVALWPSAAVAIMCMAGAALLKVVLPASVPPAAVLLLSALPLACLWYLSLRLMGHPLTAEIHKLASGFQSRFASS</sequence>
<feature type="transmembrane region" description="Helical" evidence="7">
    <location>
        <begin position="406"/>
        <end position="428"/>
    </location>
</feature>
<evidence type="ECO:0000256" key="7">
    <source>
        <dbReference type="SAM" id="Phobius"/>
    </source>
</evidence>
<feature type="transmembrane region" description="Helical" evidence="7">
    <location>
        <begin position="315"/>
        <end position="338"/>
    </location>
</feature>
<keyword evidence="4 7" id="KW-0812">Transmembrane</keyword>
<dbReference type="Proteomes" id="UP001158049">
    <property type="component" value="Unassembled WGS sequence"/>
</dbReference>
<evidence type="ECO:0000256" key="1">
    <source>
        <dbReference type="ARBA" id="ARBA00004651"/>
    </source>
</evidence>
<feature type="transmembrane region" description="Helical" evidence="7">
    <location>
        <begin position="144"/>
        <end position="164"/>
    </location>
</feature>